<evidence type="ECO:0000256" key="1">
    <source>
        <dbReference type="SAM" id="MobiDB-lite"/>
    </source>
</evidence>
<protein>
    <submittedName>
        <fullName evidence="2">DUF721 domain-containing protein</fullName>
    </submittedName>
</protein>
<dbReference type="InterPro" id="IPR007922">
    <property type="entry name" value="DciA-like"/>
</dbReference>
<proteinExistence type="predicted"/>
<reference evidence="2" key="1">
    <citation type="submission" date="2019-11" db="EMBL/GenBank/DDBJ databases">
        <title>Description of new Acetobacter species.</title>
        <authorList>
            <person name="Cleenwerck I."/>
            <person name="Sombolestani A.S."/>
        </authorList>
    </citation>
    <scope>NUCLEOTIDE SEQUENCE</scope>
    <source>
        <strain evidence="2">LMG 1626</strain>
    </source>
</reference>
<gene>
    <name evidence="2" type="ORF">GOB87_02165</name>
</gene>
<evidence type="ECO:0000313" key="3">
    <source>
        <dbReference type="Proteomes" id="UP000597459"/>
    </source>
</evidence>
<accession>A0A967B2Z1</accession>
<sequence length="171" mass="19091">MKAARTSGKAGRNKAEDRQPPHPPKRAFAPRTLSTLLPGVTKEAFRKRSPATVTLFLDWSNIVGESLARRTEPRKLGAGTLTIACHGPVAMEIQHMQAALINRINMWCGQKIVERLRLTQDFQPMTPKPRAVARQYAPLTPPDLPDFPEGPLRDALEALGTRLAERRNRRS</sequence>
<dbReference type="RefSeq" id="WP_166312914.1">
    <property type="nucleotide sequence ID" value="NZ_WOTH01000003.1"/>
</dbReference>
<dbReference type="PANTHER" id="PTHR36456">
    <property type="entry name" value="UPF0232 PROTEIN SCO3875"/>
    <property type="match status" value="1"/>
</dbReference>
<name>A0A967B2Z1_9PROT</name>
<dbReference type="InterPro" id="IPR010593">
    <property type="entry name" value="DUF1159"/>
</dbReference>
<dbReference type="EMBL" id="WOTH01000003">
    <property type="protein sequence ID" value="NHO52767.1"/>
    <property type="molecule type" value="Genomic_DNA"/>
</dbReference>
<dbReference type="AlphaFoldDB" id="A0A967B2Z1"/>
<dbReference type="Proteomes" id="UP000597459">
    <property type="component" value="Unassembled WGS sequence"/>
</dbReference>
<evidence type="ECO:0000313" key="2">
    <source>
        <dbReference type="EMBL" id="NHO52767.1"/>
    </source>
</evidence>
<keyword evidence="3" id="KW-1185">Reference proteome</keyword>
<organism evidence="2 3">
    <name type="scientific">Acetobacter estunensis</name>
    <dbReference type="NCBI Taxonomy" id="104097"/>
    <lineage>
        <taxon>Bacteria</taxon>
        <taxon>Pseudomonadati</taxon>
        <taxon>Pseudomonadota</taxon>
        <taxon>Alphaproteobacteria</taxon>
        <taxon>Acetobacterales</taxon>
        <taxon>Acetobacteraceae</taxon>
        <taxon>Acetobacter</taxon>
    </lineage>
</organism>
<feature type="region of interest" description="Disordered" evidence="1">
    <location>
        <begin position="1"/>
        <end position="29"/>
    </location>
</feature>
<dbReference type="Pfam" id="PF05258">
    <property type="entry name" value="DciA"/>
    <property type="match status" value="1"/>
</dbReference>
<dbReference type="PIRSF" id="PIRSF032064">
    <property type="entry name" value="UCP032064"/>
    <property type="match status" value="1"/>
</dbReference>
<comment type="caution">
    <text evidence="2">The sequence shown here is derived from an EMBL/GenBank/DDBJ whole genome shotgun (WGS) entry which is preliminary data.</text>
</comment>
<dbReference type="PANTHER" id="PTHR36456:SF1">
    <property type="entry name" value="UPF0232 PROTEIN SCO3875"/>
    <property type="match status" value="1"/>
</dbReference>